<dbReference type="Proteomes" id="UP001592581">
    <property type="component" value="Unassembled WGS sequence"/>
</dbReference>
<keyword evidence="1" id="KW-1133">Transmembrane helix</keyword>
<dbReference type="RefSeq" id="WP_380564108.1">
    <property type="nucleotide sequence ID" value="NZ_JBEUKS010000003.1"/>
</dbReference>
<sequence length="227" mass="23051">MIEEFEEHDGGVSEAALIGLVGSAFDEGRRGREVQDVLARGRALRRRRRAMPALGALGVAAASVSLVVALTGPNGAGSTAGAGSGQSLTADGAVVNVDEAGFSVHTDAKTGEVTVTLHQLFDESELQALLAKAGVPTAFHNTTLPAGTPVTPHAACTWTGAQVLDPGDVISSPRQDGNDAVITIDPSRMPARSVLGLAYATIGQGNTAARAIRTTLLSGEPTGCTTT</sequence>
<evidence type="ECO:0000256" key="1">
    <source>
        <dbReference type="SAM" id="Phobius"/>
    </source>
</evidence>
<proteinExistence type="predicted"/>
<keyword evidence="3" id="KW-1185">Reference proteome</keyword>
<feature type="transmembrane region" description="Helical" evidence="1">
    <location>
        <begin position="50"/>
        <end position="70"/>
    </location>
</feature>
<dbReference type="EMBL" id="JBEUKS010000003">
    <property type="protein sequence ID" value="MFC1438562.1"/>
    <property type="molecule type" value="Genomic_DNA"/>
</dbReference>
<gene>
    <name evidence="2" type="ORF">ABUW04_09865</name>
</gene>
<keyword evidence="1" id="KW-0812">Transmembrane</keyword>
<keyword evidence="1" id="KW-0472">Membrane</keyword>
<accession>A0ABV6XKL6</accession>
<comment type="caution">
    <text evidence="2">The sequence shown here is derived from an EMBL/GenBank/DDBJ whole genome shotgun (WGS) entry which is preliminary data.</text>
</comment>
<reference evidence="2 3" key="1">
    <citation type="submission" date="2024-06" db="EMBL/GenBank/DDBJ databases">
        <authorList>
            <person name="Lee S.D."/>
        </authorList>
    </citation>
    <scope>NUCLEOTIDE SEQUENCE [LARGE SCALE GENOMIC DNA]</scope>
    <source>
        <strain evidence="2 3">N1-10</strain>
    </source>
</reference>
<organism evidence="2 3">
    <name type="scientific">Streptacidiphilus jeojiensis</name>
    <dbReference type="NCBI Taxonomy" id="3229225"/>
    <lineage>
        <taxon>Bacteria</taxon>
        <taxon>Bacillati</taxon>
        <taxon>Actinomycetota</taxon>
        <taxon>Actinomycetes</taxon>
        <taxon>Kitasatosporales</taxon>
        <taxon>Streptomycetaceae</taxon>
        <taxon>Streptacidiphilus</taxon>
    </lineage>
</organism>
<protein>
    <submittedName>
        <fullName evidence="2">Uncharacterized protein</fullName>
    </submittedName>
</protein>
<name>A0ABV6XKL6_9ACTN</name>
<evidence type="ECO:0000313" key="2">
    <source>
        <dbReference type="EMBL" id="MFC1438562.1"/>
    </source>
</evidence>
<evidence type="ECO:0000313" key="3">
    <source>
        <dbReference type="Proteomes" id="UP001592581"/>
    </source>
</evidence>